<organism evidence="2 3">
    <name type="scientific">Candidatus Blautia gallistercoris</name>
    <dbReference type="NCBI Taxonomy" id="2838490"/>
    <lineage>
        <taxon>Bacteria</taxon>
        <taxon>Bacillati</taxon>
        <taxon>Bacillota</taxon>
        <taxon>Clostridia</taxon>
        <taxon>Lachnospirales</taxon>
        <taxon>Lachnospiraceae</taxon>
        <taxon>Blautia</taxon>
    </lineage>
</organism>
<reference evidence="2" key="2">
    <citation type="submission" date="2021-04" db="EMBL/GenBank/DDBJ databases">
        <authorList>
            <person name="Gilroy R."/>
        </authorList>
    </citation>
    <scope>NUCLEOTIDE SEQUENCE</scope>
    <source>
        <strain evidence="2">ChiSjej1B19-8411</strain>
    </source>
</reference>
<evidence type="ECO:0000259" key="1">
    <source>
        <dbReference type="Pfam" id="PF02589"/>
    </source>
</evidence>
<dbReference type="PANTHER" id="PTHR36179:SF2">
    <property type="entry name" value="LUD DOMAIN-CONTAINING PROTEIN"/>
    <property type="match status" value="1"/>
</dbReference>
<protein>
    <submittedName>
        <fullName evidence="2">Lactate utilization protein</fullName>
    </submittedName>
</protein>
<name>A0A9D1WIL9_9FIRM</name>
<evidence type="ECO:0000313" key="2">
    <source>
        <dbReference type="EMBL" id="HIX59748.1"/>
    </source>
</evidence>
<evidence type="ECO:0000313" key="3">
    <source>
        <dbReference type="Proteomes" id="UP000886817"/>
    </source>
</evidence>
<accession>A0A9D1WIL9</accession>
<dbReference type="Proteomes" id="UP000886817">
    <property type="component" value="Unassembled WGS sequence"/>
</dbReference>
<dbReference type="EMBL" id="DXEX01000186">
    <property type="protein sequence ID" value="HIX59748.1"/>
    <property type="molecule type" value="Genomic_DNA"/>
</dbReference>
<gene>
    <name evidence="2" type="ORF">IAA45_08550</name>
</gene>
<reference evidence="2" key="1">
    <citation type="journal article" date="2021" name="PeerJ">
        <title>Extensive microbial diversity within the chicken gut microbiome revealed by metagenomics and culture.</title>
        <authorList>
            <person name="Gilroy R."/>
            <person name="Ravi A."/>
            <person name="Getino M."/>
            <person name="Pursley I."/>
            <person name="Horton D.L."/>
            <person name="Alikhan N.F."/>
            <person name="Baker D."/>
            <person name="Gharbi K."/>
            <person name="Hall N."/>
            <person name="Watson M."/>
            <person name="Adriaenssens E.M."/>
            <person name="Foster-Nyarko E."/>
            <person name="Jarju S."/>
            <person name="Secka A."/>
            <person name="Antonio M."/>
            <person name="Oren A."/>
            <person name="Chaudhuri R.R."/>
            <person name="La Ragione R."/>
            <person name="Hildebrand F."/>
            <person name="Pallen M.J."/>
        </authorList>
    </citation>
    <scope>NUCLEOTIDE SEQUENCE</scope>
    <source>
        <strain evidence="2">ChiSjej1B19-8411</strain>
    </source>
</reference>
<comment type="caution">
    <text evidence="2">The sequence shown here is derived from an EMBL/GenBank/DDBJ whole genome shotgun (WGS) entry which is preliminary data.</text>
</comment>
<dbReference type="InterPro" id="IPR003741">
    <property type="entry name" value="LUD_dom"/>
</dbReference>
<feature type="domain" description="LUD" evidence="1">
    <location>
        <begin position="14"/>
        <end position="205"/>
    </location>
</feature>
<dbReference type="Pfam" id="PF02589">
    <property type="entry name" value="LUD_dom"/>
    <property type="match status" value="1"/>
</dbReference>
<dbReference type="PANTHER" id="PTHR36179">
    <property type="entry name" value="LUD_DOM DOMAIN-CONTAINING PROTEIN"/>
    <property type="match status" value="1"/>
</dbReference>
<sequence>MSYVTESWEMAAQTVIKKFEKRGISACYCATKEEAKETILNMIPKGSKVANGGTESMVEAGIMEAVKGPDYHYIDRNAGKTPQEAREIYAQIVLSDYYLMSTNAFTRDGELVNIDGAANRVACLAFGPSHVIVLASMNKMCDSVESALHRVRTMAAPPNAIRVNAQTPCTKTGVCADCMPPASICCQTLITRGSRTPGRITVVLVGEPLGF</sequence>
<proteinExistence type="predicted"/>
<dbReference type="AlphaFoldDB" id="A0A9D1WIL9"/>